<dbReference type="PANTHER" id="PTHR35400:SF1">
    <property type="entry name" value="SLR1083 PROTEIN"/>
    <property type="match status" value="1"/>
</dbReference>
<dbReference type="InterPro" id="IPR008538">
    <property type="entry name" value="Uma2"/>
</dbReference>
<reference evidence="2 3" key="1">
    <citation type="submission" date="2024-10" db="EMBL/GenBank/DDBJ databases">
        <title>The Natural Products Discovery Center: Release of the First 8490 Sequenced Strains for Exploring Actinobacteria Biosynthetic Diversity.</title>
        <authorList>
            <person name="Kalkreuter E."/>
            <person name="Kautsar S.A."/>
            <person name="Yang D."/>
            <person name="Bader C.D."/>
            <person name="Teijaro C.N."/>
            <person name="Fluegel L."/>
            <person name="Davis C.M."/>
            <person name="Simpson J.R."/>
            <person name="Lauterbach L."/>
            <person name="Steele A.D."/>
            <person name="Gui C."/>
            <person name="Meng S."/>
            <person name="Li G."/>
            <person name="Viehrig K."/>
            <person name="Ye F."/>
            <person name="Su P."/>
            <person name="Kiefer A.F."/>
            <person name="Nichols A."/>
            <person name="Cepeda A.J."/>
            <person name="Yan W."/>
            <person name="Fan B."/>
            <person name="Jiang Y."/>
            <person name="Adhikari A."/>
            <person name="Zheng C.-J."/>
            <person name="Schuster L."/>
            <person name="Cowan T.M."/>
            <person name="Smanski M.J."/>
            <person name="Chevrette M.G."/>
            <person name="De Carvalho L.P.S."/>
            <person name="Shen B."/>
        </authorList>
    </citation>
    <scope>NUCLEOTIDE SEQUENCE [LARGE SCALE GENOMIC DNA]</scope>
    <source>
        <strain evidence="2 3">NPDC019275</strain>
    </source>
</reference>
<dbReference type="InterPro" id="IPR012296">
    <property type="entry name" value="Nuclease_put_TT1808"/>
</dbReference>
<keyword evidence="2" id="KW-0378">Hydrolase</keyword>
<dbReference type="Pfam" id="PF05685">
    <property type="entry name" value="Uma2"/>
    <property type="match status" value="1"/>
</dbReference>
<feature type="domain" description="Putative restriction endonuclease" evidence="1">
    <location>
        <begin position="21"/>
        <end position="181"/>
    </location>
</feature>
<dbReference type="GO" id="GO:0004519">
    <property type="term" value="F:endonuclease activity"/>
    <property type="evidence" value="ECO:0007669"/>
    <property type="project" value="UniProtKB-KW"/>
</dbReference>
<keyword evidence="2" id="KW-0255">Endonuclease</keyword>
<proteinExistence type="predicted"/>
<dbReference type="RefSeq" id="WP_397093856.1">
    <property type="nucleotide sequence ID" value="NZ_JBIRYO010000017.1"/>
</dbReference>
<dbReference type="Gene3D" id="3.90.1570.10">
    <property type="entry name" value="tt1808, chain A"/>
    <property type="match status" value="1"/>
</dbReference>
<organism evidence="2 3">
    <name type="scientific">Nocardia xishanensis</name>
    <dbReference type="NCBI Taxonomy" id="238964"/>
    <lineage>
        <taxon>Bacteria</taxon>
        <taxon>Bacillati</taxon>
        <taxon>Actinomycetota</taxon>
        <taxon>Actinomycetes</taxon>
        <taxon>Mycobacteriales</taxon>
        <taxon>Nocardiaceae</taxon>
        <taxon>Nocardia</taxon>
    </lineage>
</organism>
<name>A0ABW7X6A8_9NOCA</name>
<gene>
    <name evidence="2" type="ORF">ACH49W_24555</name>
</gene>
<comment type="caution">
    <text evidence="2">The sequence shown here is derived from an EMBL/GenBank/DDBJ whole genome shotgun (WGS) entry which is preliminary data.</text>
</comment>
<dbReference type="InterPro" id="IPR011335">
    <property type="entry name" value="Restrct_endonuc-II-like"/>
</dbReference>
<dbReference type="PANTHER" id="PTHR35400">
    <property type="entry name" value="SLR1083 PROTEIN"/>
    <property type="match status" value="1"/>
</dbReference>
<keyword evidence="2" id="KW-0540">Nuclease</keyword>
<evidence type="ECO:0000313" key="2">
    <source>
        <dbReference type="EMBL" id="MFI2476565.1"/>
    </source>
</evidence>
<dbReference type="SUPFAM" id="SSF52980">
    <property type="entry name" value="Restriction endonuclease-like"/>
    <property type="match status" value="1"/>
</dbReference>
<dbReference type="CDD" id="cd06260">
    <property type="entry name" value="DUF820-like"/>
    <property type="match status" value="1"/>
</dbReference>
<keyword evidence="3" id="KW-1185">Reference proteome</keyword>
<dbReference type="EMBL" id="JBIRYO010000017">
    <property type="protein sequence ID" value="MFI2476565.1"/>
    <property type="molecule type" value="Genomic_DNA"/>
</dbReference>
<sequence length="212" mass="23703">MSEAVDWSWLRTAIPIVDMAMYLDMPEDIARTLEIRDGMIAHRESPSPNHVAISDNIKGSLREAVSKRPGGAPCLRASGELDMLVSEVPFHYKRPDAILYRCIDEPRGKWKTKPTAADTLLVVEVVSPNTVTADLVEKRAEYARLSIPHYWIVRMVQDDGPATSIEMLRLTADGTYVRENMSLRARGDMVAVDVADPLDITISWNQLDLGLD</sequence>
<accession>A0ABW7X6A8</accession>
<evidence type="ECO:0000259" key="1">
    <source>
        <dbReference type="Pfam" id="PF05685"/>
    </source>
</evidence>
<protein>
    <submittedName>
        <fullName evidence="2">Uma2 family endonuclease</fullName>
    </submittedName>
</protein>
<dbReference type="Proteomes" id="UP001611415">
    <property type="component" value="Unassembled WGS sequence"/>
</dbReference>
<evidence type="ECO:0000313" key="3">
    <source>
        <dbReference type="Proteomes" id="UP001611415"/>
    </source>
</evidence>